<keyword evidence="3" id="KW-1185">Reference proteome</keyword>
<dbReference type="KEGG" id="ruf:TH63_10310"/>
<dbReference type="InterPro" id="IPR015946">
    <property type="entry name" value="KH_dom-like_a/b"/>
</dbReference>
<dbReference type="InterPro" id="IPR019953">
    <property type="entry name" value="OHR"/>
</dbReference>
<gene>
    <name evidence="2" type="ORF">TH63_10310</name>
</gene>
<comment type="similarity">
    <text evidence="1">Belongs to the OsmC/Ohr family.</text>
</comment>
<dbReference type="AlphaFoldDB" id="A0A0H4VKT3"/>
<dbReference type="InterPro" id="IPR036102">
    <property type="entry name" value="OsmC/Ohrsf"/>
</dbReference>
<dbReference type="Gene3D" id="2.20.25.10">
    <property type="match status" value="1"/>
</dbReference>
<accession>A0A0H4VKT3</accession>
<dbReference type="EMBL" id="CP010777">
    <property type="protein sequence ID" value="AKQ45948.1"/>
    <property type="molecule type" value="Genomic_DNA"/>
</dbReference>
<proteinExistence type="inferred from homology"/>
<sequence>MKRVYTAEVTATGGRTGHVKSNDGILDMPVRLPEGLGGNGGATNPEQLFAAGYAACFQSALMLVASKQKIRLDEKSTVTAHVGLDQFENAGYGLSVQLDVKIDGVDKEKAMELVEQAHQVCPYSVGTRGNIDVQLNVLN</sequence>
<dbReference type="STRING" id="1379910.TH63_10310"/>
<evidence type="ECO:0000256" key="1">
    <source>
        <dbReference type="ARBA" id="ARBA00007378"/>
    </source>
</evidence>
<dbReference type="NCBIfam" id="TIGR03561">
    <property type="entry name" value="organ_hyd_perox"/>
    <property type="match status" value="1"/>
</dbReference>
<organism evidence="2 3">
    <name type="scientific">Rufibacter radiotolerans</name>
    <dbReference type="NCBI Taxonomy" id="1379910"/>
    <lineage>
        <taxon>Bacteria</taxon>
        <taxon>Pseudomonadati</taxon>
        <taxon>Bacteroidota</taxon>
        <taxon>Cytophagia</taxon>
        <taxon>Cytophagales</taxon>
        <taxon>Hymenobacteraceae</taxon>
        <taxon>Rufibacter</taxon>
    </lineage>
</organism>
<dbReference type="GO" id="GO:0006979">
    <property type="term" value="P:response to oxidative stress"/>
    <property type="evidence" value="ECO:0007669"/>
    <property type="project" value="InterPro"/>
</dbReference>
<dbReference type="SUPFAM" id="SSF82784">
    <property type="entry name" value="OsmC-like"/>
    <property type="match status" value="1"/>
</dbReference>
<protein>
    <submittedName>
        <fullName evidence="2">Organic hydroperoxide resistance protein</fullName>
    </submittedName>
</protein>
<evidence type="ECO:0000313" key="2">
    <source>
        <dbReference type="EMBL" id="AKQ45948.1"/>
    </source>
</evidence>
<dbReference type="OrthoDB" id="9797508at2"/>
<dbReference type="Pfam" id="PF02566">
    <property type="entry name" value="OsmC"/>
    <property type="match status" value="1"/>
</dbReference>
<evidence type="ECO:0000313" key="3">
    <source>
        <dbReference type="Proteomes" id="UP000036458"/>
    </source>
</evidence>
<dbReference type="InterPro" id="IPR003718">
    <property type="entry name" value="OsmC/Ohr_fam"/>
</dbReference>
<dbReference type="Proteomes" id="UP000036458">
    <property type="component" value="Chromosome"/>
</dbReference>
<dbReference type="Gene3D" id="3.30.300.20">
    <property type="match status" value="1"/>
</dbReference>
<dbReference type="PATRIC" id="fig|1379910.4.peg.2239"/>
<reference evidence="2 3" key="1">
    <citation type="submission" date="2015-01" db="EMBL/GenBank/DDBJ databases">
        <title>Rufibacter sp./DG31D/ whole genome sequencing.</title>
        <authorList>
            <person name="Kim M.K."/>
            <person name="Srinivasan S."/>
            <person name="Lee J.-J."/>
        </authorList>
    </citation>
    <scope>NUCLEOTIDE SEQUENCE [LARGE SCALE GENOMIC DNA]</scope>
    <source>
        <strain evidence="2 3">DG31D</strain>
    </source>
</reference>
<dbReference type="RefSeq" id="WP_048920879.1">
    <property type="nucleotide sequence ID" value="NZ_CP010777.1"/>
</dbReference>
<name>A0A0H4VKT3_9BACT</name>
<dbReference type="PANTHER" id="PTHR33797">
    <property type="entry name" value="ORGANIC HYDROPEROXIDE RESISTANCE PROTEIN-LIKE"/>
    <property type="match status" value="1"/>
</dbReference>
<dbReference type="PANTHER" id="PTHR33797:SF2">
    <property type="entry name" value="ORGANIC HYDROPEROXIDE RESISTANCE PROTEIN-LIKE"/>
    <property type="match status" value="1"/>
</dbReference>